<dbReference type="EMBL" id="CADCXU010021535">
    <property type="protein sequence ID" value="CAB0009131.1"/>
    <property type="molecule type" value="Genomic_DNA"/>
</dbReference>
<sequence>MASKWIHCDVLLLPPTPTPSSVIFRRVFLSSRAKLLHGVDDRSVVVVFLTWIVQAPIGSDQIDQSSNKKLIDDAHPDDSSDSRAICNAAFTIIKASDRAGRIINHTGGAGFSPDNRSCPGSALPPSRRGSELVRTCRDSSLYFTCSLGRQLNPWVVHSNDRNTLPFPAFSNELIVLSIIGEPGESLNKSVGTLHSDSYTRPSLLSRLNLKVRILPERKFFHGPCFDLNHA</sequence>
<evidence type="ECO:0000313" key="1">
    <source>
        <dbReference type="EMBL" id="CAB0009131.1"/>
    </source>
</evidence>
<keyword evidence="2" id="KW-1185">Reference proteome</keyword>
<accession>A0A6H5H187</accession>
<dbReference type="AlphaFoldDB" id="A0A6H5H187"/>
<name>A0A6H5H187_9HEMI</name>
<reference evidence="1 2" key="1">
    <citation type="submission" date="2020-02" db="EMBL/GenBank/DDBJ databases">
        <authorList>
            <person name="Ferguson B K."/>
        </authorList>
    </citation>
    <scope>NUCLEOTIDE SEQUENCE [LARGE SCALE GENOMIC DNA]</scope>
</reference>
<gene>
    <name evidence="1" type="ORF">NTEN_LOCUS14305</name>
</gene>
<organism evidence="1 2">
    <name type="scientific">Nesidiocoris tenuis</name>
    <dbReference type="NCBI Taxonomy" id="355587"/>
    <lineage>
        <taxon>Eukaryota</taxon>
        <taxon>Metazoa</taxon>
        <taxon>Ecdysozoa</taxon>
        <taxon>Arthropoda</taxon>
        <taxon>Hexapoda</taxon>
        <taxon>Insecta</taxon>
        <taxon>Pterygota</taxon>
        <taxon>Neoptera</taxon>
        <taxon>Paraneoptera</taxon>
        <taxon>Hemiptera</taxon>
        <taxon>Heteroptera</taxon>
        <taxon>Panheteroptera</taxon>
        <taxon>Cimicomorpha</taxon>
        <taxon>Miridae</taxon>
        <taxon>Dicyphina</taxon>
        <taxon>Nesidiocoris</taxon>
    </lineage>
</organism>
<dbReference type="Proteomes" id="UP000479000">
    <property type="component" value="Unassembled WGS sequence"/>
</dbReference>
<evidence type="ECO:0000313" key="2">
    <source>
        <dbReference type="Proteomes" id="UP000479000"/>
    </source>
</evidence>
<protein>
    <submittedName>
        <fullName evidence="1">Uncharacterized protein</fullName>
    </submittedName>
</protein>
<proteinExistence type="predicted"/>